<evidence type="ECO:0000256" key="1">
    <source>
        <dbReference type="ARBA" id="ARBA00010617"/>
    </source>
</evidence>
<evidence type="ECO:0000313" key="5">
    <source>
        <dbReference type="Proteomes" id="UP000541810"/>
    </source>
</evidence>
<dbReference type="GO" id="GO:0020037">
    <property type="term" value="F:heme binding"/>
    <property type="evidence" value="ECO:0007669"/>
    <property type="project" value="InterPro"/>
</dbReference>
<dbReference type="InterPro" id="IPR001128">
    <property type="entry name" value="Cyt_P450"/>
</dbReference>
<dbReference type="PANTHER" id="PTHR46696:SF1">
    <property type="entry name" value="CYTOCHROME P450 YJIB-RELATED"/>
    <property type="match status" value="1"/>
</dbReference>
<dbReference type="EMBL" id="JACHGY010000001">
    <property type="protein sequence ID" value="MBB6430601.1"/>
    <property type="molecule type" value="Genomic_DNA"/>
</dbReference>
<comment type="similarity">
    <text evidence="1 2">Belongs to the cytochrome P450 family.</text>
</comment>
<keyword evidence="2" id="KW-0408">Iron</keyword>
<dbReference type="RefSeq" id="WP_184678105.1">
    <property type="nucleotide sequence ID" value="NZ_JACHGY010000001.1"/>
</dbReference>
<dbReference type="InterPro" id="IPR036396">
    <property type="entry name" value="Cyt_P450_sf"/>
</dbReference>
<evidence type="ECO:0000256" key="2">
    <source>
        <dbReference type="RuleBase" id="RU000461"/>
    </source>
</evidence>
<dbReference type="GO" id="GO:0005506">
    <property type="term" value="F:iron ion binding"/>
    <property type="evidence" value="ECO:0007669"/>
    <property type="project" value="InterPro"/>
</dbReference>
<evidence type="ECO:0000256" key="3">
    <source>
        <dbReference type="SAM" id="MobiDB-lite"/>
    </source>
</evidence>
<dbReference type="Gene3D" id="1.10.630.10">
    <property type="entry name" value="Cytochrome P450"/>
    <property type="match status" value="1"/>
</dbReference>
<dbReference type="InterPro" id="IPR002397">
    <property type="entry name" value="Cyt_P450_B"/>
</dbReference>
<reference evidence="4 5" key="1">
    <citation type="submission" date="2020-08" db="EMBL/GenBank/DDBJ databases">
        <title>Genomic Encyclopedia of Type Strains, Phase IV (KMG-IV): sequencing the most valuable type-strain genomes for metagenomic binning, comparative biology and taxonomic classification.</title>
        <authorList>
            <person name="Goeker M."/>
        </authorList>
    </citation>
    <scope>NUCLEOTIDE SEQUENCE [LARGE SCALE GENOMIC DNA]</scope>
    <source>
        <strain evidence="4 5">DSM 103725</strain>
    </source>
</reference>
<dbReference type="AlphaFoldDB" id="A0A7X0H7A8"/>
<dbReference type="Proteomes" id="UP000541810">
    <property type="component" value="Unassembled WGS sequence"/>
</dbReference>
<dbReference type="SUPFAM" id="SSF48264">
    <property type="entry name" value="Cytochrome P450"/>
    <property type="match status" value="1"/>
</dbReference>
<dbReference type="InterPro" id="IPR017972">
    <property type="entry name" value="Cyt_P450_CS"/>
</dbReference>
<accession>A0A7X0H7A8</accession>
<organism evidence="4 5">
    <name type="scientific">Algisphaera agarilytica</name>
    <dbReference type="NCBI Taxonomy" id="1385975"/>
    <lineage>
        <taxon>Bacteria</taxon>
        <taxon>Pseudomonadati</taxon>
        <taxon>Planctomycetota</taxon>
        <taxon>Phycisphaerae</taxon>
        <taxon>Phycisphaerales</taxon>
        <taxon>Phycisphaeraceae</taxon>
        <taxon>Algisphaera</taxon>
    </lineage>
</organism>
<dbReference type="PRINTS" id="PR00359">
    <property type="entry name" value="BP450"/>
</dbReference>
<dbReference type="PANTHER" id="PTHR46696">
    <property type="entry name" value="P450, PUTATIVE (EUROFUNG)-RELATED"/>
    <property type="match status" value="1"/>
</dbReference>
<keyword evidence="2" id="KW-0560">Oxidoreductase</keyword>
<gene>
    <name evidence="4" type="ORF">HNQ40_002407</name>
</gene>
<keyword evidence="2" id="KW-0479">Metal-binding</keyword>
<sequence length="384" mass="43355">MSESKCPMRDPFRQDRQDTGVKTVKAEGQDVPLILRMQDARRTAKDWKTFSNDNPLMIVLHSEAHVRDVRQLPIETDPPDHTDYRKLVEPTFRRPKDDPEYQADMRVMIAEEVDKALAAEEVEVVRGFALPIQSRGLTRLLGVADSEADQWIGWGVHVFRDSEQGSKSNELDTYILDKFAAMEGSDADDFFSALNRIDFRGRKLTLEEKHGFANMAFAGGRDTVIQTVSSIMAYLAEHQDALGFLREHPDNITTATEEFVRWVSPLTAISRTCPVTTDVKGVEVKAGDRVGICWPSANRDESVFQNPDDVVLDRAPNPHVGFGFGIHNCLGQHQARLIIRALLQELCDKVDRLDLVEAVPEVEEESSYTRQVGYKSVRLKFVAK</sequence>
<evidence type="ECO:0000313" key="4">
    <source>
        <dbReference type="EMBL" id="MBB6430601.1"/>
    </source>
</evidence>
<feature type="region of interest" description="Disordered" evidence="3">
    <location>
        <begin position="1"/>
        <end position="20"/>
    </location>
</feature>
<dbReference type="GO" id="GO:0004497">
    <property type="term" value="F:monooxygenase activity"/>
    <property type="evidence" value="ECO:0007669"/>
    <property type="project" value="UniProtKB-KW"/>
</dbReference>
<keyword evidence="5" id="KW-1185">Reference proteome</keyword>
<keyword evidence="2" id="KW-0349">Heme</keyword>
<dbReference type="GO" id="GO:0016705">
    <property type="term" value="F:oxidoreductase activity, acting on paired donors, with incorporation or reduction of molecular oxygen"/>
    <property type="evidence" value="ECO:0007669"/>
    <property type="project" value="InterPro"/>
</dbReference>
<proteinExistence type="inferred from homology"/>
<name>A0A7X0H7A8_9BACT</name>
<dbReference type="Pfam" id="PF00067">
    <property type="entry name" value="p450"/>
    <property type="match status" value="1"/>
</dbReference>
<protein>
    <submittedName>
        <fullName evidence="4">Cytochrome P450</fullName>
    </submittedName>
</protein>
<comment type="caution">
    <text evidence="4">The sequence shown here is derived from an EMBL/GenBank/DDBJ whole genome shotgun (WGS) entry which is preliminary data.</text>
</comment>
<dbReference type="PROSITE" id="PS00086">
    <property type="entry name" value="CYTOCHROME_P450"/>
    <property type="match status" value="1"/>
</dbReference>
<keyword evidence="2" id="KW-0503">Monooxygenase</keyword>